<keyword evidence="2" id="KW-0472">Membrane</keyword>
<keyword evidence="2" id="KW-0812">Transmembrane</keyword>
<sequence>MGYGAPPLDLRPNLLLLAYFLGFLSFGFAGATGLGERFGGGVPPDGAQPAAVRPSNGLLEAGRPLLKLPQVHNPHGWTWFPGPSHPQVVVPGWDWAPPSPGGAPPSPDHDPEEVEQPALNGDHGSARRGCGFYVDDHCGVGITAPLHRTDNHGIADIFTRPLPPQALFYANPSFYGIELRSEGSNTDSGYGSGMDEVG</sequence>
<evidence type="ECO:0000313" key="4">
    <source>
        <dbReference type="Proteomes" id="UP001190700"/>
    </source>
</evidence>
<keyword evidence="2" id="KW-1133">Transmembrane helix</keyword>
<evidence type="ECO:0000313" key="3">
    <source>
        <dbReference type="EMBL" id="KAK3244537.1"/>
    </source>
</evidence>
<protein>
    <submittedName>
        <fullName evidence="3">Uncharacterized protein</fullName>
    </submittedName>
</protein>
<proteinExistence type="predicted"/>
<comment type="caution">
    <text evidence="3">The sequence shown here is derived from an EMBL/GenBank/DDBJ whole genome shotgun (WGS) entry which is preliminary data.</text>
</comment>
<reference evidence="3 4" key="1">
    <citation type="journal article" date="2015" name="Genome Biol. Evol.">
        <title>Comparative Genomics of a Bacterivorous Green Alga Reveals Evolutionary Causalities and Consequences of Phago-Mixotrophic Mode of Nutrition.</title>
        <authorList>
            <person name="Burns J.A."/>
            <person name="Paasch A."/>
            <person name="Narechania A."/>
            <person name="Kim E."/>
        </authorList>
    </citation>
    <scope>NUCLEOTIDE SEQUENCE [LARGE SCALE GENOMIC DNA]</scope>
    <source>
        <strain evidence="3 4">PLY_AMNH</strain>
    </source>
</reference>
<dbReference type="AlphaFoldDB" id="A0AAE0EY61"/>
<name>A0AAE0EY61_9CHLO</name>
<dbReference type="Proteomes" id="UP001190700">
    <property type="component" value="Unassembled WGS sequence"/>
</dbReference>
<keyword evidence="4" id="KW-1185">Reference proteome</keyword>
<feature type="compositionally biased region" description="Pro residues" evidence="1">
    <location>
        <begin position="97"/>
        <end position="106"/>
    </location>
</feature>
<feature type="transmembrane region" description="Helical" evidence="2">
    <location>
        <begin position="14"/>
        <end position="34"/>
    </location>
</feature>
<evidence type="ECO:0000256" key="2">
    <source>
        <dbReference type="SAM" id="Phobius"/>
    </source>
</evidence>
<feature type="region of interest" description="Disordered" evidence="1">
    <location>
        <begin position="90"/>
        <end position="122"/>
    </location>
</feature>
<accession>A0AAE0EY61</accession>
<dbReference type="EMBL" id="LGRX02031741">
    <property type="protein sequence ID" value="KAK3244537.1"/>
    <property type="molecule type" value="Genomic_DNA"/>
</dbReference>
<gene>
    <name evidence="3" type="ORF">CYMTET_45851</name>
</gene>
<organism evidence="3 4">
    <name type="scientific">Cymbomonas tetramitiformis</name>
    <dbReference type="NCBI Taxonomy" id="36881"/>
    <lineage>
        <taxon>Eukaryota</taxon>
        <taxon>Viridiplantae</taxon>
        <taxon>Chlorophyta</taxon>
        <taxon>Pyramimonadophyceae</taxon>
        <taxon>Pyramimonadales</taxon>
        <taxon>Pyramimonadaceae</taxon>
        <taxon>Cymbomonas</taxon>
    </lineage>
</organism>
<evidence type="ECO:0000256" key="1">
    <source>
        <dbReference type="SAM" id="MobiDB-lite"/>
    </source>
</evidence>